<dbReference type="PANTHER" id="PTHR12873">
    <property type="entry name" value="T7-LIKE MITOCHONDRIAL DNA HELICASE"/>
    <property type="match status" value="1"/>
</dbReference>
<organism evidence="3 4">
    <name type="scientific">Quercus lobata</name>
    <name type="common">Valley oak</name>
    <dbReference type="NCBI Taxonomy" id="97700"/>
    <lineage>
        <taxon>Eukaryota</taxon>
        <taxon>Viridiplantae</taxon>
        <taxon>Streptophyta</taxon>
        <taxon>Embryophyta</taxon>
        <taxon>Tracheophyta</taxon>
        <taxon>Spermatophyta</taxon>
        <taxon>Magnoliopsida</taxon>
        <taxon>eudicotyledons</taxon>
        <taxon>Gunneridae</taxon>
        <taxon>Pentapetalae</taxon>
        <taxon>rosids</taxon>
        <taxon>fabids</taxon>
        <taxon>Fagales</taxon>
        <taxon>Fagaceae</taxon>
        <taxon>Quercus</taxon>
    </lineage>
</organism>
<dbReference type="PROSITE" id="PS51199">
    <property type="entry name" value="SF4_HELICASE"/>
    <property type="match status" value="1"/>
</dbReference>
<feature type="compositionally biased region" description="Low complexity" evidence="1">
    <location>
        <begin position="15"/>
        <end position="35"/>
    </location>
</feature>
<dbReference type="PANTHER" id="PTHR12873:SF0">
    <property type="entry name" value="TWINKLE MTDNA HELICASE"/>
    <property type="match status" value="1"/>
</dbReference>
<evidence type="ECO:0000259" key="2">
    <source>
        <dbReference type="PROSITE" id="PS51199"/>
    </source>
</evidence>
<keyword evidence="4" id="KW-1185">Reference proteome</keyword>
<proteinExistence type="predicted"/>
<dbReference type="SUPFAM" id="SSF52540">
    <property type="entry name" value="P-loop containing nucleoside triphosphate hydrolases"/>
    <property type="match status" value="1"/>
</dbReference>
<dbReference type="CDD" id="cd01029">
    <property type="entry name" value="TOPRIM_primases"/>
    <property type="match status" value="1"/>
</dbReference>
<dbReference type="SMART" id="SM00493">
    <property type="entry name" value="TOPRIM"/>
    <property type="match status" value="1"/>
</dbReference>
<sequence>MRVCLRRPLHSTLLFSSSSSSSSTTTRTSTTSPSRRLGRVCSQRSLSHVSASATTLRSFKLPTPLGHTKSQSWMMGSKNMFKTNSFAIPFSNSSHRHFFNTHTPLFSACSSKPISKIHSLPLQTNGFSSISHANVPGPDILESPAEYRLETTQLKILKQKLEELGMDTEICVPGQYNHLLCPMCKGGDSEEKSLSLFVTEDGGAALWMCFRGKCGWRGSTRALADSRSLSGSLNPITKVKIKREISVENLQLEPLCDQIVGYFAERLISRETLQRNSVMQKSCAGDQLVIAFTYWKDGKLVSCKYRDSNKKFWQEANTEKIFYGLDDIKDKSDIIIVEGEMDKLAMEEAGFRNCVSVPDGAPPVVSTKELPPEEKLQSPVSILSLGKSYGDQKPLRVAFFVWTAALGKILIIDNLRKRKDIKYQYLWNCKEYLQKASRIVLATDGDTAGQALAEELARRLGRERCWRVKWPKKNEEEYCKDANEFQRWQLWLKFQSGVASAFLIQIWGGHEPNIAEDGTKRNGVPRQAGALLVFVYGSMSMGLGDAEDCIRWQPTTSSLFEKKSYYRELYAGGMHLLPWKGIWRVKVLMFLGADVLKEVIDNAELFPIRGLFNFKNYFDEIDAYYNRTYGYEFGLPTGWRALNEFYNVVPGELTIVTGVPNSGKSEWIDALLCNLNETAGWKFALCSMENRVREHARKLLEKHIKKPFFDASYGGSAERMTVEELQQGKKWLSDTFHLIRCEDDSLPSIKWVLDLAKAAVLRHGVRGLVIDPYNELDHQRPVSQTETEYVSQMLTKVKRFAQHHSCHVWFVAHPRQLHHWVGGPPNMYDISGSAHFINKCDNGIVIHRNRDPAVGPVDQVQVCVRKVRNKVAGTIGDAFLLYNRVTGEFMDIDEPSGKR</sequence>
<dbReference type="EMBL" id="LRBV02000003">
    <property type="status" value="NOT_ANNOTATED_CDS"/>
    <property type="molecule type" value="Genomic_DNA"/>
</dbReference>
<dbReference type="InParanoid" id="A0A7N2L9U4"/>
<dbReference type="Pfam" id="PF03796">
    <property type="entry name" value="DnaB_C"/>
    <property type="match status" value="1"/>
</dbReference>
<name>A0A7N2L9U4_QUELO</name>
<dbReference type="EnsemblPlants" id="QL03p057306:mrna">
    <property type="protein sequence ID" value="QL03p057306:mrna"/>
    <property type="gene ID" value="QL03p057306"/>
</dbReference>
<dbReference type="InterPro" id="IPR034154">
    <property type="entry name" value="TOPRIM_DnaG/twinkle"/>
</dbReference>
<dbReference type="FunCoup" id="A0A7N2L9U4">
    <property type="interactions" value="1686"/>
</dbReference>
<dbReference type="GO" id="GO:0005524">
    <property type="term" value="F:ATP binding"/>
    <property type="evidence" value="ECO:0007669"/>
    <property type="project" value="InterPro"/>
</dbReference>
<dbReference type="SUPFAM" id="SSF56731">
    <property type="entry name" value="DNA primase core"/>
    <property type="match status" value="2"/>
</dbReference>
<dbReference type="InterPro" id="IPR027032">
    <property type="entry name" value="Twinkle-like"/>
</dbReference>
<feature type="region of interest" description="Disordered" evidence="1">
    <location>
        <begin position="15"/>
        <end position="41"/>
    </location>
</feature>
<dbReference type="InterPro" id="IPR027417">
    <property type="entry name" value="P-loop_NTPase"/>
</dbReference>
<dbReference type="GO" id="GO:0043139">
    <property type="term" value="F:5'-3' DNA helicase activity"/>
    <property type="evidence" value="ECO:0007669"/>
    <property type="project" value="InterPro"/>
</dbReference>
<evidence type="ECO:0000313" key="4">
    <source>
        <dbReference type="Proteomes" id="UP000594261"/>
    </source>
</evidence>
<evidence type="ECO:0000256" key="1">
    <source>
        <dbReference type="SAM" id="MobiDB-lite"/>
    </source>
</evidence>
<dbReference type="Gramene" id="QL03p057306:mrna">
    <property type="protein sequence ID" value="QL03p057306:mrna"/>
    <property type="gene ID" value="QL03p057306"/>
</dbReference>
<reference evidence="3" key="2">
    <citation type="submission" date="2021-01" db="UniProtKB">
        <authorList>
            <consortium name="EnsemblPlants"/>
        </authorList>
    </citation>
    <scope>IDENTIFICATION</scope>
</reference>
<reference evidence="3 4" key="1">
    <citation type="journal article" date="2016" name="G3 (Bethesda)">
        <title>First Draft Assembly and Annotation of the Genome of a California Endemic Oak Quercus lobata Nee (Fagaceae).</title>
        <authorList>
            <person name="Sork V.L."/>
            <person name="Fitz-Gibbon S.T."/>
            <person name="Puiu D."/>
            <person name="Crepeau M."/>
            <person name="Gugger P.F."/>
            <person name="Sherman R."/>
            <person name="Stevens K."/>
            <person name="Langley C.H."/>
            <person name="Pellegrini M."/>
            <person name="Salzberg S.L."/>
        </authorList>
    </citation>
    <scope>NUCLEOTIDE SEQUENCE [LARGE SCALE GENOMIC DNA]</scope>
    <source>
        <strain evidence="3 4">cv. SW786</strain>
    </source>
</reference>
<dbReference type="GO" id="GO:0006260">
    <property type="term" value="P:DNA replication"/>
    <property type="evidence" value="ECO:0007669"/>
    <property type="project" value="InterPro"/>
</dbReference>
<dbReference type="InterPro" id="IPR007694">
    <property type="entry name" value="DNA_helicase_DnaB-like_C"/>
</dbReference>
<dbReference type="OMA" id="ANANDWS"/>
<dbReference type="Pfam" id="PF01751">
    <property type="entry name" value="Toprim"/>
    <property type="match status" value="1"/>
</dbReference>
<dbReference type="GO" id="GO:0003697">
    <property type="term" value="F:single-stranded DNA binding"/>
    <property type="evidence" value="ECO:0007669"/>
    <property type="project" value="InterPro"/>
</dbReference>
<feature type="domain" description="SF4 helicase" evidence="2">
    <location>
        <begin position="628"/>
        <end position="896"/>
    </location>
</feature>
<evidence type="ECO:0000313" key="3">
    <source>
        <dbReference type="EnsemblPlants" id="QL03p057306:mrna"/>
    </source>
</evidence>
<dbReference type="Gene3D" id="3.40.1360.10">
    <property type="match status" value="2"/>
</dbReference>
<dbReference type="Proteomes" id="UP000594261">
    <property type="component" value="Chromosome 3"/>
</dbReference>
<accession>A0A7N2L9U4</accession>
<dbReference type="InterPro" id="IPR006171">
    <property type="entry name" value="TOPRIM_dom"/>
</dbReference>
<protein>
    <recommendedName>
        <fullName evidence="2">SF4 helicase domain-containing protein</fullName>
    </recommendedName>
</protein>
<dbReference type="AlphaFoldDB" id="A0A7N2L9U4"/>
<dbReference type="Gene3D" id="3.40.50.300">
    <property type="entry name" value="P-loop containing nucleotide triphosphate hydrolases"/>
    <property type="match status" value="1"/>
</dbReference>